<dbReference type="AlphaFoldDB" id="A0A250XSI0"/>
<sequence>MISLQVMHNHMLSSNGTTHHQQGLPAGSYGSTWKSPHSVVKVAKHGAILTFAAEETYTFWSELVPVFYQKAIAVTEMWIKVEYIKGEEIARWKLWASFFVWLTSSRMWLQAVHASGFRTSRSFLSPIANYMDPGDAQTEAAILTIISWLEAGDSIPAILEEILVNAVEGFDLGPYAKDLEINDGFVGKQLRELLVVKRCEVSGPSMDYRTCLSAT</sequence>
<keyword evidence="2" id="KW-1185">Reference proteome</keyword>
<gene>
    <name evidence="1" type="ORF">CEUSTIGMA_g13433.t1</name>
</gene>
<accession>A0A250XSI0</accession>
<evidence type="ECO:0000313" key="2">
    <source>
        <dbReference type="Proteomes" id="UP000232323"/>
    </source>
</evidence>
<proteinExistence type="predicted"/>
<name>A0A250XSI0_9CHLO</name>
<organism evidence="1 2">
    <name type="scientific">Chlamydomonas eustigma</name>
    <dbReference type="NCBI Taxonomy" id="1157962"/>
    <lineage>
        <taxon>Eukaryota</taxon>
        <taxon>Viridiplantae</taxon>
        <taxon>Chlorophyta</taxon>
        <taxon>core chlorophytes</taxon>
        <taxon>Chlorophyceae</taxon>
        <taxon>CS clade</taxon>
        <taxon>Chlamydomonadales</taxon>
        <taxon>Chlamydomonadaceae</taxon>
        <taxon>Chlamydomonas</taxon>
    </lineage>
</organism>
<evidence type="ECO:0000313" key="1">
    <source>
        <dbReference type="EMBL" id="GAX86018.1"/>
    </source>
</evidence>
<dbReference type="EMBL" id="BEGY01000216">
    <property type="protein sequence ID" value="GAX86018.1"/>
    <property type="molecule type" value="Genomic_DNA"/>
</dbReference>
<comment type="caution">
    <text evidence="1">The sequence shown here is derived from an EMBL/GenBank/DDBJ whole genome shotgun (WGS) entry which is preliminary data.</text>
</comment>
<reference evidence="1 2" key="1">
    <citation type="submission" date="2017-08" db="EMBL/GenBank/DDBJ databases">
        <title>Acidophilic green algal genome provides insights into adaptation to an acidic environment.</title>
        <authorList>
            <person name="Hirooka S."/>
            <person name="Hirose Y."/>
            <person name="Kanesaki Y."/>
            <person name="Higuchi S."/>
            <person name="Fujiwara T."/>
            <person name="Onuma R."/>
            <person name="Era A."/>
            <person name="Ohbayashi R."/>
            <person name="Uzuka A."/>
            <person name="Nozaki H."/>
            <person name="Yoshikawa H."/>
            <person name="Miyagishima S.Y."/>
        </authorList>
    </citation>
    <scope>NUCLEOTIDE SEQUENCE [LARGE SCALE GENOMIC DNA]</scope>
    <source>
        <strain evidence="1 2">NIES-2499</strain>
    </source>
</reference>
<protein>
    <submittedName>
        <fullName evidence="1">Uncharacterized protein</fullName>
    </submittedName>
</protein>
<dbReference type="Proteomes" id="UP000232323">
    <property type="component" value="Unassembled WGS sequence"/>
</dbReference>